<keyword evidence="2" id="KW-0732">Signal</keyword>
<organism evidence="3 4">
    <name type="scientific">Discostella pseudostelligera</name>
    <dbReference type="NCBI Taxonomy" id="259834"/>
    <lineage>
        <taxon>Eukaryota</taxon>
        <taxon>Sar</taxon>
        <taxon>Stramenopiles</taxon>
        <taxon>Ochrophyta</taxon>
        <taxon>Bacillariophyta</taxon>
        <taxon>Coscinodiscophyceae</taxon>
        <taxon>Thalassiosirophycidae</taxon>
        <taxon>Stephanodiscales</taxon>
        <taxon>Stephanodiscaceae</taxon>
        <taxon>Discostella</taxon>
    </lineage>
</organism>
<sequence>MHRHLTFLAAACAAAAAAAASSSCSRTSTLHTAFAFRLPSRTTTTNNINSHRRKYACFLEEGCGSATSTTTTQAYDIFFFEQQLAICHQIILDHDDSFNNNTTNDIANYIQIRQQYDSNDQQSMQNKQSDRRRFKEHPRCTARFGEVLLHARDSATSSNDEQYQQAIHNARSIVEYIQSFRSKSDDSSSSLPIRKDLIADITSALTSPSIRRFRTRQITEDIVWSRKEDAAQTTSDFTLEQADLEILGRLYYSAIRWNEQYLREIGLTLDHGGFTVLLALCRAASDSCTIELDSFSSSNVESSTSMQMLSEDGAKLDAALSNHFNGIVSPGCRFSFSRRHGLNSSSEYPIRTRSKHLIVAFSSLGNGLVRHEFGGSLAQVNKRINAEADGEGTRNNGDDIFDVLFVADPGQSWYQKDSHGKFNGFAEYEKRIRVASRPYDRVSLIGDSMGGSGALLFSHLATDESAVVAFSPQIDLVEDEHHVSRYDLSTSVRNTYCTRLLRSVMEAVHAKKSNIFIHRGVDAADVYHTNRLVNDCTSLKVATDEAVNTVRVIEHADCRHHQVAVHLKERGQLTDVLYRNLIVGTCL</sequence>
<evidence type="ECO:0000313" key="4">
    <source>
        <dbReference type="Proteomes" id="UP001530293"/>
    </source>
</evidence>
<comment type="caution">
    <text evidence="3">The sequence shown here is derived from an EMBL/GenBank/DDBJ whole genome shotgun (WGS) entry which is preliminary data.</text>
</comment>
<keyword evidence="4" id="KW-1185">Reference proteome</keyword>
<dbReference type="InterPro" id="IPR029058">
    <property type="entry name" value="AB_hydrolase_fold"/>
</dbReference>
<gene>
    <name evidence="3" type="ORF">ACHAWU_003081</name>
</gene>
<protein>
    <submittedName>
        <fullName evidence="3">Uncharacterized protein</fullName>
    </submittedName>
</protein>
<dbReference type="AlphaFoldDB" id="A0ABD3MYK8"/>
<reference evidence="3 4" key="1">
    <citation type="submission" date="2024-10" db="EMBL/GenBank/DDBJ databases">
        <title>Updated reference genomes for cyclostephanoid diatoms.</title>
        <authorList>
            <person name="Roberts W.R."/>
            <person name="Alverson A.J."/>
        </authorList>
    </citation>
    <scope>NUCLEOTIDE SEQUENCE [LARGE SCALE GENOMIC DNA]</scope>
    <source>
        <strain evidence="3 4">AJA232-27</strain>
    </source>
</reference>
<feature type="signal peptide" evidence="2">
    <location>
        <begin position="1"/>
        <end position="20"/>
    </location>
</feature>
<feature type="compositionally biased region" description="Polar residues" evidence="1">
    <location>
        <begin position="117"/>
        <end position="127"/>
    </location>
</feature>
<dbReference type="EMBL" id="JALLBG020000095">
    <property type="protein sequence ID" value="KAL3765540.1"/>
    <property type="molecule type" value="Genomic_DNA"/>
</dbReference>
<dbReference type="Proteomes" id="UP001530293">
    <property type="component" value="Unassembled WGS sequence"/>
</dbReference>
<evidence type="ECO:0000256" key="2">
    <source>
        <dbReference type="SAM" id="SignalP"/>
    </source>
</evidence>
<name>A0ABD3MYK8_9STRA</name>
<feature type="region of interest" description="Disordered" evidence="1">
    <location>
        <begin position="117"/>
        <end position="136"/>
    </location>
</feature>
<dbReference type="SUPFAM" id="SSF53474">
    <property type="entry name" value="alpha/beta-Hydrolases"/>
    <property type="match status" value="2"/>
</dbReference>
<evidence type="ECO:0000313" key="3">
    <source>
        <dbReference type="EMBL" id="KAL3765540.1"/>
    </source>
</evidence>
<dbReference type="PROSITE" id="PS51257">
    <property type="entry name" value="PROKAR_LIPOPROTEIN"/>
    <property type="match status" value="1"/>
</dbReference>
<evidence type="ECO:0000256" key="1">
    <source>
        <dbReference type="SAM" id="MobiDB-lite"/>
    </source>
</evidence>
<feature type="chain" id="PRO_5044818876" evidence="2">
    <location>
        <begin position="21"/>
        <end position="587"/>
    </location>
</feature>
<accession>A0ABD3MYK8</accession>
<proteinExistence type="predicted"/>